<dbReference type="PIRSF" id="PIRSF003113">
    <property type="entry name" value="BolA"/>
    <property type="match status" value="1"/>
</dbReference>
<dbReference type="EMBL" id="JBHSEW010000010">
    <property type="protein sequence ID" value="MFC4622916.1"/>
    <property type="molecule type" value="Genomic_DNA"/>
</dbReference>
<dbReference type="RefSeq" id="WP_377726583.1">
    <property type="nucleotide sequence ID" value="NZ_JBHSEW010000010.1"/>
</dbReference>
<dbReference type="Pfam" id="PF01722">
    <property type="entry name" value="BolA"/>
    <property type="match status" value="1"/>
</dbReference>
<sequence length="91" mass="9856">MNTDTQNAVTAAAMETALREKFAPNLLEVIDESYLHDGHPGANGTGFGTHFRVRIDCAAFAGVNKVGRHRLVYDCLQPFFALGLHALAIEA</sequence>
<dbReference type="InterPro" id="IPR036065">
    <property type="entry name" value="BolA-like_sf"/>
</dbReference>
<evidence type="ECO:0000256" key="1">
    <source>
        <dbReference type="RuleBase" id="RU003860"/>
    </source>
</evidence>
<comment type="caution">
    <text evidence="2">The sequence shown here is derived from an EMBL/GenBank/DDBJ whole genome shotgun (WGS) entry which is preliminary data.</text>
</comment>
<protein>
    <submittedName>
        <fullName evidence="2">BolA family protein</fullName>
    </submittedName>
</protein>
<proteinExistence type="inferred from homology"/>
<dbReference type="PANTHER" id="PTHR46230">
    <property type="match status" value="1"/>
</dbReference>
<gene>
    <name evidence="2" type="ORF">ACFO3A_11910</name>
</gene>
<dbReference type="Proteomes" id="UP001595967">
    <property type="component" value="Unassembled WGS sequence"/>
</dbReference>
<name>A0ABV9GXP5_9BURK</name>
<dbReference type="SUPFAM" id="SSF82657">
    <property type="entry name" value="BolA-like"/>
    <property type="match status" value="1"/>
</dbReference>
<keyword evidence="3" id="KW-1185">Reference proteome</keyword>
<dbReference type="Gene3D" id="3.30.300.90">
    <property type="entry name" value="BolA-like"/>
    <property type="match status" value="1"/>
</dbReference>
<evidence type="ECO:0000313" key="3">
    <source>
        <dbReference type="Proteomes" id="UP001595967"/>
    </source>
</evidence>
<accession>A0ABV9GXP5</accession>
<dbReference type="PANTHER" id="PTHR46230:SF3">
    <property type="entry name" value="SUFE-LIKE PROTEIN 1, CHLOROPLASTIC_MITOCHONDRIAL"/>
    <property type="match status" value="1"/>
</dbReference>
<organism evidence="2 3">
    <name type="scientific">Comamonas nitrativorans</name>
    <dbReference type="NCBI Taxonomy" id="108437"/>
    <lineage>
        <taxon>Bacteria</taxon>
        <taxon>Pseudomonadati</taxon>
        <taxon>Pseudomonadota</taxon>
        <taxon>Betaproteobacteria</taxon>
        <taxon>Burkholderiales</taxon>
        <taxon>Comamonadaceae</taxon>
        <taxon>Comamonas</taxon>
    </lineage>
</organism>
<dbReference type="InterPro" id="IPR002634">
    <property type="entry name" value="BolA"/>
</dbReference>
<reference evidence="3" key="1">
    <citation type="journal article" date="2019" name="Int. J. Syst. Evol. Microbiol.">
        <title>The Global Catalogue of Microorganisms (GCM) 10K type strain sequencing project: providing services to taxonomists for standard genome sequencing and annotation.</title>
        <authorList>
            <consortium name="The Broad Institute Genomics Platform"/>
            <consortium name="The Broad Institute Genome Sequencing Center for Infectious Disease"/>
            <person name="Wu L."/>
            <person name="Ma J."/>
        </authorList>
    </citation>
    <scope>NUCLEOTIDE SEQUENCE [LARGE SCALE GENOMIC DNA]</scope>
    <source>
        <strain evidence="3">JCM 11650</strain>
    </source>
</reference>
<comment type="similarity">
    <text evidence="1">Belongs to the BolA/IbaG family.</text>
</comment>
<evidence type="ECO:0000313" key="2">
    <source>
        <dbReference type="EMBL" id="MFC4622916.1"/>
    </source>
</evidence>